<feature type="compositionally biased region" description="Acidic residues" evidence="7">
    <location>
        <begin position="75"/>
        <end position="85"/>
    </location>
</feature>
<dbReference type="GO" id="GO:0016779">
    <property type="term" value="F:nucleotidyltransferase activity"/>
    <property type="evidence" value="ECO:0007669"/>
    <property type="project" value="UniProtKB-KW"/>
</dbReference>
<proteinExistence type="predicted"/>
<name>A0A6P4C5K5_ARADU</name>
<dbReference type="SUPFAM" id="SSF53098">
    <property type="entry name" value="Ribonuclease H-like"/>
    <property type="match status" value="2"/>
</dbReference>
<evidence type="ECO:0000256" key="2">
    <source>
        <dbReference type="ARBA" id="ARBA00022695"/>
    </source>
</evidence>
<keyword evidence="4" id="KW-0378">Hydrolase</keyword>
<reference evidence="10" key="1">
    <citation type="journal article" date="2016" name="Nat. Genet.">
        <title>The genome sequences of Arachis duranensis and Arachis ipaensis, the diploid ancestors of cultivated peanut.</title>
        <authorList>
            <person name="Bertioli D.J."/>
            <person name="Cannon S.B."/>
            <person name="Froenicke L."/>
            <person name="Huang G."/>
            <person name="Farmer A.D."/>
            <person name="Cannon E.K."/>
            <person name="Liu X."/>
            <person name="Gao D."/>
            <person name="Clevenger J."/>
            <person name="Dash S."/>
            <person name="Ren L."/>
            <person name="Moretzsohn M.C."/>
            <person name="Shirasawa K."/>
            <person name="Huang W."/>
            <person name="Vidigal B."/>
            <person name="Abernathy B."/>
            <person name="Chu Y."/>
            <person name="Niederhuth C.E."/>
            <person name="Umale P."/>
            <person name="Araujo A.C."/>
            <person name="Kozik A."/>
            <person name="Kim K.D."/>
            <person name="Burow M.D."/>
            <person name="Varshney R.K."/>
            <person name="Wang X."/>
            <person name="Zhang X."/>
            <person name="Barkley N."/>
            <person name="Guimaraes P.M."/>
            <person name="Isobe S."/>
            <person name="Guo B."/>
            <person name="Liao B."/>
            <person name="Stalker H.T."/>
            <person name="Schmitz R.J."/>
            <person name="Scheffler B.E."/>
            <person name="Leal-Bertioli S.C."/>
            <person name="Xun X."/>
            <person name="Jackson S.A."/>
            <person name="Michelmore R."/>
            <person name="Ozias-Akins P."/>
        </authorList>
    </citation>
    <scope>NUCLEOTIDE SEQUENCE [LARGE SCALE GENOMIC DNA]</scope>
    <source>
        <strain evidence="10">cv. V14167</strain>
    </source>
</reference>
<dbReference type="PANTHER" id="PTHR37984:SF5">
    <property type="entry name" value="PROTEIN NYNRIN-LIKE"/>
    <property type="match status" value="1"/>
</dbReference>
<feature type="region of interest" description="Disordered" evidence="7">
    <location>
        <begin position="50"/>
        <end position="86"/>
    </location>
</feature>
<accession>A0A6P4C5K5</accession>
<dbReference type="Pfam" id="PF17919">
    <property type="entry name" value="RT_RNaseH_2"/>
    <property type="match status" value="1"/>
</dbReference>
<dbReference type="InterPro" id="IPR001584">
    <property type="entry name" value="Integrase_cat-core"/>
</dbReference>
<evidence type="ECO:0000313" key="11">
    <source>
        <dbReference type="RefSeq" id="XP_015940100.1"/>
    </source>
</evidence>
<dbReference type="RefSeq" id="XP_015940100.1">
    <property type="nucleotide sequence ID" value="XM_016084614.1"/>
</dbReference>
<reference evidence="11" key="2">
    <citation type="submission" date="2025-08" db="UniProtKB">
        <authorList>
            <consortium name="RefSeq"/>
        </authorList>
    </citation>
    <scope>IDENTIFICATION</scope>
    <source>
        <tissue evidence="11">Whole plant</tissue>
    </source>
</reference>
<evidence type="ECO:0000256" key="5">
    <source>
        <dbReference type="ARBA" id="ARBA00023268"/>
    </source>
</evidence>
<dbReference type="PROSITE" id="PS50994">
    <property type="entry name" value="INTEGRASE"/>
    <property type="match status" value="1"/>
</dbReference>
<keyword evidence="2" id="KW-0548">Nucleotidyltransferase</keyword>
<dbReference type="GO" id="GO:0004519">
    <property type="term" value="F:endonuclease activity"/>
    <property type="evidence" value="ECO:0007669"/>
    <property type="project" value="UniProtKB-KW"/>
</dbReference>
<dbReference type="InterPro" id="IPR043128">
    <property type="entry name" value="Rev_trsase/Diguanyl_cyclase"/>
</dbReference>
<dbReference type="SUPFAM" id="SSF56672">
    <property type="entry name" value="DNA/RNA polymerases"/>
    <property type="match status" value="1"/>
</dbReference>
<dbReference type="InterPro" id="IPR050951">
    <property type="entry name" value="Retrovirus_Pol_polyprotein"/>
</dbReference>
<dbReference type="InterPro" id="IPR036397">
    <property type="entry name" value="RNaseH_sf"/>
</dbReference>
<feature type="region of interest" description="Disordered" evidence="7">
    <location>
        <begin position="379"/>
        <end position="403"/>
    </location>
</feature>
<dbReference type="Proteomes" id="UP000515211">
    <property type="component" value="Chromosome 9"/>
</dbReference>
<feature type="domain" description="Reverse transcriptase" evidence="8">
    <location>
        <begin position="675"/>
        <end position="854"/>
    </location>
</feature>
<dbReference type="Gene3D" id="3.10.10.10">
    <property type="entry name" value="HIV Type 1 Reverse Transcriptase, subunit A, domain 1"/>
    <property type="match status" value="1"/>
</dbReference>
<dbReference type="InterPro" id="IPR021109">
    <property type="entry name" value="Peptidase_aspartic_dom_sf"/>
</dbReference>
<dbReference type="Pfam" id="PF03732">
    <property type="entry name" value="Retrotrans_gag"/>
    <property type="match status" value="1"/>
</dbReference>
<feature type="domain" description="Integrase catalytic" evidence="9">
    <location>
        <begin position="1119"/>
        <end position="1278"/>
    </location>
</feature>
<evidence type="ECO:0000256" key="4">
    <source>
        <dbReference type="ARBA" id="ARBA00022759"/>
    </source>
</evidence>
<dbReference type="InterPro" id="IPR043502">
    <property type="entry name" value="DNA/RNA_pol_sf"/>
</dbReference>
<sequence length="1365" mass="154981">MADVPPPSLSELMRMVAELQQANQRMADENQIMAAQIAELNHARIEHDDAHQAEDEEHQSQPTHVSETARNEGQQPEDEKEESEDAVGPFTEEVMNFELPKRFTLPLTFTPYDGLGDPRKFIKKFRSIMIVNGASDTVLCRCFPNYLDGPALDWLCALPAGSISRFHQLAKLFEEHFAGSAIYLHDSDYLNTIKQGPNESLKDYMTRFTKVAISIPDLHPEVHLHAIKSGLRPGKFQETIAVAKPKTLAEFREKAKGQIDIEELRQARKSDKSHFREEEKSSPIKKSFKLTPRFDSYTQFNTKREDIIKEILNSKLIKPPRKAGTYQDTKNVDKSKYCTFHQKHGHNTDDCVVAKDLLERLARQGHLDKYIGGHIQKRGLSSTTNDVSEQHRGREKSSSSQYERPRVTLQLGDLLVKKVLLDPGSSADVLFYSTFQKMKLNDNMLQSTGGDLVGFSGERVPVLGSVWLQTTLGEQPLSKTNDIQYLVVDCFSPYNIILGRPFLNKFGAIVSTVHLCVKFPLQDHQVVTIHGDHKEARQCYNISMKFQNRSTKQVNNVGLNQNEHTLAELDPRADFLDRPKPSDDLQKVYFNNDANKFTYVGNSLNASELQAITTFLQEHADLFAWTPSDMPGIDPYIISHRLATNSSIRPVQQKKRKLGEEKKRASLEETQKLINAEFIKEIRFTTWLANVVMVRKQNGKWRMCVDFTDLNKACPKDSYPLPSIDSLVDNASGYATLSFMDAYSGYNQIMMHSSDQNKTAFITDLGNYCYKVMPFGLKNAGATYQRLMDRMFAKQIGRNIEVYVDDMVAKTKVGENHISDLTEIFGQIRQYNMRLNPEKCAFAVQGGKFLGFLLTRRGIEANPDKCRAVLDMASPKTVKEVQRLTGRLAALSRFVPCLASTSIPFFQTIKKKNKFEWNDDCERAFSKLKTTLSQPPILQKPLQGEDLFLYLSVTDWAISSALVTERNNVQHPVYFVSKTLQHAELNYPRIEKLALALIFSARRLRPYFQSHVIHVRTNQPLRQVLHKPELASRLIKWAVELSEFDIRYQSRGPIKSQFLADFIAELTIPSEDDDAKQWILYVDGSSNNGGCGAGIRLEADDGLILEHSIHFGFKASNNQSEYEALLAGIRLCLDLQISTIKVKFLIVGIDYFSKWVEAQPLAKITSKQMISFVWKNIICRFGIPQHITTDNGRQFADQKFQAFLQDLKIKQHFASVEHPQTNGLAETANKVILHALKKKLDDAKGLWAELIPEVLWGYNTTPQTSTKETPFRLVYGSEAMIPLEQAIARQYNKSVKSRAFVKGDLVLRKTEAARKPPSHGKLAANWDGPYRISEVLGNGAYILELIDGQVLPNSWNVSSLKKFYR</sequence>
<dbReference type="GO" id="GO:0003676">
    <property type="term" value="F:nucleic acid binding"/>
    <property type="evidence" value="ECO:0007669"/>
    <property type="project" value="InterPro"/>
</dbReference>
<evidence type="ECO:0000259" key="8">
    <source>
        <dbReference type="PROSITE" id="PS50878"/>
    </source>
</evidence>
<feature type="compositionally biased region" description="Basic and acidic residues" evidence="7">
    <location>
        <begin position="388"/>
        <end position="397"/>
    </location>
</feature>
<gene>
    <name evidence="11" type="primary">LOC107465638</name>
</gene>
<feature type="compositionally biased region" description="Polar residues" evidence="7">
    <location>
        <begin position="60"/>
        <end position="74"/>
    </location>
</feature>
<feature type="coiled-coil region" evidence="6">
    <location>
        <begin position="9"/>
        <end position="39"/>
    </location>
</feature>
<dbReference type="Gene3D" id="3.30.70.270">
    <property type="match status" value="2"/>
</dbReference>
<dbReference type="PANTHER" id="PTHR37984">
    <property type="entry name" value="PROTEIN CBG26694"/>
    <property type="match status" value="1"/>
</dbReference>
<dbReference type="GO" id="GO:0015074">
    <property type="term" value="P:DNA integration"/>
    <property type="evidence" value="ECO:0007669"/>
    <property type="project" value="InterPro"/>
</dbReference>
<keyword evidence="4" id="KW-0255">Endonuclease</keyword>
<dbReference type="Pfam" id="PF00665">
    <property type="entry name" value="rve"/>
    <property type="match status" value="1"/>
</dbReference>
<evidence type="ECO:0000256" key="7">
    <source>
        <dbReference type="SAM" id="MobiDB-lite"/>
    </source>
</evidence>
<organism evidence="10 11">
    <name type="scientific">Arachis duranensis</name>
    <name type="common">Wild peanut</name>
    <dbReference type="NCBI Taxonomy" id="130453"/>
    <lineage>
        <taxon>Eukaryota</taxon>
        <taxon>Viridiplantae</taxon>
        <taxon>Streptophyta</taxon>
        <taxon>Embryophyta</taxon>
        <taxon>Tracheophyta</taxon>
        <taxon>Spermatophyta</taxon>
        <taxon>Magnoliopsida</taxon>
        <taxon>eudicotyledons</taxon>
        <taxon>Gunneridae</taxon>
        <taxon>Pentapetalae</taxon>
        <taxon>rosids</taxon>
        <taxon>fabids</taxon>
        <taxon>Fabales</taxon>
        <taxon>Fabaceae</taxon>
        <taxon>Papilionoideae</taxon>
        <taxon>50 kb inversion clade</taxon>
        <taxon>dalbergioids sensu lato</taxon>
        <taxon>Dalbergieae</taxon>
        <taxon>Pterocarpus clade</taxon>
        <taxon>Arachis</taxon>
    </lineage>
</organism>
<keyword evidence="3" id="KW-0540">Nuclease</keyword>
<evidence type="ECO:0000256" key="1">
    <source>
        <dbReference type="ARBA" id="ARBA00022679"/>
    </source>
</evidence>
<evidence type="ECO:0000256" key="6">
    <source>
        <dbReference type="SAM" id="Coils"/>
    </source>
</evidence>
<dbReference type="Pfam" id="PF00078">
    <property type="entry name" value="RVT_1"/>
    <property type="match status" value="1"/>
</dbReference>
<dbReference type="CDD" id="cd01647">
    <property type="entry name" value="RT_LTR"/>
    <property type="match status" value="1"/>
</dbReference>
<dbReference type="GeneID" id="107465638"/>
<dbReference type="Gene3D" id="3.30.420.10">
    <property type="entry name" value="Ribonuclease H-like superfamily/Ribonuclease H"/>
    <property type="match status" value="1"/>
</dbReference>
<dbReference type="PROSITE" id="PS50878">
    <property type="entry name" value="RT_POL"/>
    <property type="match status" value="1"/>
</dbReference>
<dbReference type="InterPro" id="IPR012337">
    <property type="entry name" value="RNaseH-like_sf"/>
</dbReference>
<evidence type="ECO:0000313" key="10">
    <source>
        <dbReference type="Proteomes" id="UP000515211"/>
    </source>
</evidence>
<protein>
    <submittedName>
        <fullName evidence="11">Uncharacterized protein LOC107465638</fullName>
    </submittedName>
</protein>
<keyword evidence="6" id="KW-0175">Coiled coil</keyword>
<dbReference type="KEGG" id="adu:107465638"/>
<evidence type="ECO:0000259" key="9">
    <source>
        <dbReference type="PROSITE" id="PS50994"/>
    </source>
</evidence>
<keyword evidence="10" id="KW-1185">Reference proteome</keyword>
<dbReference type="Gene3D" id="2.40.70.10">
    <property type="entry name" value="Acid Proteases"/>
    <property type="match status" value="1"/>
</dbReference>
<dbReference type="InterPro" id="IPR041577">
    <property type="entry name" value="RT_RNaseH_2"/>
</dbReference>
<keyword evidence="5" id="KW-0511">Multifunctional enzyme</keyword>
<evidence type="ECO:0000256" key="3">
    <source>
        <dbReference type="ARBA" id="ARBA00022722"/>
    </source>
</evidence>
<keyword evidence="1" id="KW-0808">Transferase</keyword>
<dbReference type="InterPro" id="IPR005162">
    <property type="entry name" value="Retrotrans_gag_dom"/>
</dbReference>
<dbReference type="InterPro" id="IPR000477">
    <property type="entry name" value="RT_dom"/>
</dbReference>
<dbReference type="CDD" id="cd00303">
    <property type="entry name" value="retropepsin_like"/>
    <property type="match status" value="1"/>
</dbReference>